<feature type="binding site" evidence="1">
    <location>
        <position position="140"/>
    </location>
    <ligand>
        <name>Zn(2+)</name>
        <dbReference type="ChEBI" id="CHEBI:29105"/>
    </ligand>
</feature>
<feature type="region of interest" description="Disordered" evidence="2">
    <location>
        <begin position="53"/>
        <end position="86"/>
    </location>
</feature>
<keyword evidence="4" id="KW-1185">Reference proteome</keyword>
<evidence type="ECO:0000256" key="2">
    <source>
        <dbReference type="SAM" id="MobiDB-lite"/>
    </source>
</evidence>
<evidence type="ECO:0008006" key="5">
    <source>
        <dbReference type="Google" id="ProtNLM"/>
    </source>
</evidence>
<feature type="binding site" evidence="1">
    <location>
        <position position="135"/>
    </location>
    <ligand>
        <name>Zn(2+)</name>
        <dbReference type="ChEBI" id="CHEBI:29105"/>
    </ligand>
</feature>
<dbReference type="Gene3D" id="1.20.140.30">
    <property type="entry name" value="MOB kinase activator"/>
    <property type="match status" value="1"/>
</dbReference>
<keyword evidence="1" id="KW-0862">Zinc</keyword>
<sequence length="279" mass="30723">VSCRWLQVTVGESPPGRPRPPSTPSATLDRFTRYVRSLVDRIVNWLRGPSDAVNSVEGRNSKSNSPKGTASGSGGASSRETSPPARGVCETLDHDAVMRIVRLPTGVDRNEWIASHIIALFEHVNALRGSVSEMCTTATCPTLSYPGVSKLSWVDEKGKKHAYSAAQYMDSALTQCEQKCDDPVLFPTKHGQPFPSSFHQSISALTRLLWQCIGHLYEKHWKHIESLNLVPQAALVFEHLARFSNEFGLLEAVEQKRIDSVVSVVRPPELEGTVPTPEV</sequence>
<keyword evidence="1" id="KW-0479">Metal-binding</keyword>
<proteinExistence type="predicted"/>
<feature type="compositionally biased region" description="Polar residues" evidence="2">
    <location>
        <begin position="57"/>
        <end position="67"/>
    </location>
</feature>
<gene>
    <name evidence="3" type="ORF">PFISCL1PPCAC_1556</name>
</gene>
<dbReference type="PANTHER" id="PTHR22599">
    <property type="entry name" value="MPS ONE BINDER KINASE ACTIVATOR-LIKE MOB"/>
    <property type="match status" value="1"/>
</dbReference>
<feature type="binding site" evidence="1">
    <location>
        <position position="215"/>
    </location>
    <ligand>
        <name>Zn(2+)</name>
        <dbReference type="ChEBI" id="CHEBI:29105"/>
    </ligand>
</feature>
<dbReference type="InterPro" id="IPR005301">
    <property type="entry name" value="MOB_kinase_act_fam"/>
</dbReference>
<evidence type="ECO:0000313" key="3">
    <source>
        <dbReference type="EMBL" id="GMT10259.1"/>
    </source>
</evidence>
<dbReference type="AlphaFoldDB" id="A0AAV5UVB2"/>
<dbReference type="SMART" id="SM01388">
    <property type="entry name" value="Mob1_phocein"/>
    <property type="match status" value="1"/>
</dbReference>
<dbReference type="EMBL" id="BTSY01000001">
    <property type="protein sequence ID" value="GMT10259.1"/>
    <property type="molecule type" value="Genomic_DNA"/>
</dbReference>
<organism evidence="3 4">
    <name type="scientific">Pristionchus fissidentatus</name>
    <dbReference type="NCBI Taxonomy" id="1538716"/>
    <lineage>
        <taxon>Eukaryota</taxon>
        <taxon>Metazoa</taxon>
        <taxon>Ecdysozoa</taxon>
        <taxon>Nematoda</taxon>
        <taxon>Chromadorea</taxon>
        <taxon>Rhabditida</taxon>
        <taxon>Rhabditina</taxon>
        <taxon>Diplogasteromorpha</taxon>
        <taxon>Diplogasteroidea</taxon>
        <taxon>Neodiplogasteridae</taxon>
        <taxon>Pristionchus</taxon>
    </lineage>
</organism>
<comment type="caution">
    <text evidence="3">The sequence shown here is derived from an EMBL/GenBank/DDBJ whole genome shotgun (WGS) entry which is preliminary data.</text>
</comment>
<evidence type="ECO:0000256" key="1">
    <source>
        <dbReference type="PIRSR" id="PIRSR605301-1"/>
    </source>
</evidence>
<dbReference type="Proteomes" id="UP001432322">
    <property type="component" value="Unassembled WGS sequence"/>
</dbReference>
<accession>A0AAV5UVB2</accession>
<name>A0AAV5UVB2_9BILA</name>
<feature type="binding site" evidence="1">
    <location>
        <position position="220"/>
    </location>
    <ligand>
        <name>Zn(2+)</name>
        <dbReference type="ChEBI" id="CHEBI:29105"/>
    </ligand>
</feature>
<evidence type="ECO:0000313" key="4">
    <source>
        <dbReference type="Proteomes" id="UP001432322"/>
    </source>
</evidence>
<protein>
    <recommendedName>
        <fullName evidence="5">Mob1/phocein</fullName>
    </recommendedName>
</protein>
<dbReference type="SUPFAM" id="SSF101152">
    <property type="entry name" value="Mob1/phocein"/>
    <property type="match status" value="1"/>
</dbReference>
<feature type="non-terminal residue" evidence="3">
    <location>
        <position position="1"/>
    </location>
</feature>
<dbReference type="InterPro" id="IPR036703">
    <property type="entry name" value="MOB_kinase_act_sf"/>
</dbReference>
<reference evidence="3" key="1">
    <citation type="submission" date="2023-10" db="EMBL/GenBank/DDBJ databases">
        <title>Genome assembly of Pristionchus species.</title>
        <authorList>
            <person name="Yoshida K."/>
            <person name="Sommer R.J."/>
        </authorList>
    </citation>
    <scope>NUCLEOTIDE SEQUENCE</scope>
    <source>
        <strain evidence="3">RS5133</strain>
    </source>
</reference>
<dbReference type="Pfam" id="PF03637">
    <property type="entry name" value="Mob1_phocein"/>
    <property type="match status" value="1"/>
</dbReference>